<evidence type="ECO:0000313" key="2">
    <source>
        <dbReference type="Proteomes" id="UP000664859"/>
    </source>
</evidence>
<dbReference type="PANTHER" id="PTHR46586:SF3">
    <property type="entry name" value="ANKYRIN REPEAT-CONTAINING PROTEIN"/>
    <property type="match status" value="1"/>
</dbReference>
<dbReference type="EMBL" id="JAFCMP010000538">
    <property type="protein sequence ID" value="KAG5176338.1"/>
    <property type="molecule type" value="Genomic_DNA"/>
</dbReference>
<dbReference type="InterPro" id="IPR036770">
    <property type="entry name" value="Ankyrin_rpt-contain_sf"/>
</dbReference>
<dbReference type="Proteomes" id="UP000664859">
    <property type="component" value="Unassembled WGS sequence"/>
</dbReference>
<keyword evidence="2" id="KW-1185">Reference proteome</keyword>
<reference evidence="1" key="1">
    <citation type="submission" date="2021-02" db="EMBL/GenBank/DDBJ databases">
        <title>First Annotated Genome of the Yellow-green Alga Tribonema minus.</title>
        <authorList>
            <person name="Mahan K.M."/>
        </authorList>
    </citation>
    <scope>NUCLEOTIDE SEQUENCE</scope>
    <source>
        <strain evidence="1">UTEX B ZZ1240</strain>
    </source>
</reference>
<dbReference type="InterPro" id="IPR052050">
    <property type="entry name" value="SecEffector_AnkRepeat"/>
</dbReference>
<sequence>MCVAARHGHLVTLQWLMKKGELMFGRAQQYVPGDLCSKYCDSERWVGIASPLDAAAFGGHRHIVVWLHRERSHAFTKHTLPLAVQGGNRVALLKWLVAQGCPCRGIDLSQAMDHDGNSVDSYDSECNARDLDLLSHLERALAPLVRLPWRGSPGGGGAAQWAYITRVSRTFRGMYMHVLASRPYGKHKLFLTAERTAVFSQTLIDYAVANRLPHPPGSQFRRELGDDGRMLTWIAQQIRAAGPLLALRAALMCAAARHGHLATLQWLMDEGVPKWLVAEGCPWDRFEVEYAARCARKADSWAYIARVNRAFRGVYMYVLASMPHGIYELFLTSERTAVYSEALIDYAVAEGLWPGRQFRRKLGRMGSLQLIRYAAEAMPGMSVDAEVLIGLMAKLNVPLLRQVQTEFYLPDLSLAFGVKQWCAAGLEAAAAGDDGRMLTWIAQQIRALRAALMCAAARHGHLATLWWLMDEGVSKFGRAQQYRAPLWIQRSHAFTKHTLPIAIEGGNRVALLEWLVAEGCPSLTECWRETATPLDAAAFGGRRHIIDWLCPKRSHAFTWHTLPLATLGGNGVVLLPVEWLVAEGCPRDRFEVEYAARSAC</sequence>
<dbReference type="SUPFAM" id="SSF48403">
    <property type="entry name" value="Ankyrin repeat"/>
    <property type="match status" value="1"/>
</dbReference>
<evidence type="ECO:0000313" key="1">
    <source>
        <dbReference type="EMBL" id="KAG5176338.1"/>
    </source>
</evidence>
<dbReference type="PANTHER" id="PTHR46586">
    <property type="entry name" value="ANKYRIN REPEAT-CONTAINING PROTEIN"/>
    <property type="match status" value="1"/>
</dbReference>
<gene>
    <name evidence="1" type="ORF">JKP88DRAFT_282864</name>
</gene>
<comment type="caution">
    <text evidence="1">The sequence shown here is derived from an EMBL/GenBank/DDBJ whole genome shotgun (WGS) entry which is preliminary data.</text>
</comment>
<dbReference type="AlphaFoldDB" id="A0A835YKV6"/>
<name>A0A835YKV6_9STRA</name>
<proteinExistence type="predicted"/>
<protein>
    <submittedName>
        <fullName evidence="1">Uncharacterized protein</fullName>
    </submittedName>
</protein>
<accession>A0A835YKV6</accession>
<dbReference type="Gene3D" id="1.25.40.20">
    <property type="entry name" value="Ankyrin repeat-containing domain"/>
    <property type="match status" value="1"/>
</dbReference>
<organism evidence="1 2">
    <name type="scientific">Tribonema minus</name>
    <dbReference type="NCBI Taxonomy" id="303371"/>
    <lineage>
        <taxon>Eukaryota</taxon>
        <taxon>Sar</taxon>
        <taxon>Stramenopiles</taxon>
        <taxon>Ochrophyta</taxon>
        <taxon>PX clade</taxon>
        <taxon>Xanthophyceae</taxon>
        <taxon>Tribonematales</taxon>
        <taxon>Tribonemataceae</taxon>
        <taxon>Tribonema</taxon>
    </lineage>
</organism>